<dbReference type="PROSITE" id="PS51194">
    <property type="entry name" value="HELICASE_CTER"/>
    <property type="match status" value="1"/>
</dbReference>
<evidence type="ECO:0000259" key="9">
    <source>
        <dbReference type="PROSITE" id="PS51194"/>
    </source>
</evidence>
<evidence type="ECO:0000259" key="8">
    <source>
        <dbReference type="PROSITE" id="PS51192"/>
    </source>
</evidence>
<dbReference type="SUPFAM" id="SSF52540">
    <property type="entry name" value="P-loop containing nucleoside triphosphate hydrolases"/>
    <property type="match status" value="1"/>
</dbReference>
<dbReference type="Pfam" id="PF07717">
    <property type="entry name" value="OB_NTP_bind"/>
    <property type="match status" value="1"/>
</dbReference>
<comment type="caution">
    <text evidence="10">The sequence shown here is derived from an EMBL/GenBank/DDBJ whole genome shotgun (WGS) entry which is preliminary data.</text>
</comment>
<evidence type="ECO:0000256" key="5">
    <source>
        <dbReference type="ARBA" id="ARBA00022840"/>
    </source>
</evidence>
<evidence type="ECO:0000256" key="6">
    <source>
        <dbReference type="ARBA" id="ARBA00047984"/>
    </source>
</evidence>
<dbReference type="SMART" id="SM00847">
    <property type="entry name" value="HA2"/>
    <property type="match status" value="1"/>
</dbReference>
<feature type="domain" description="Helicase C-terminal" evidence="9">
    <location>
        <begin position="368"/>
        <end position="554"/>
    </location>
</feature>
<keyword evidence="5" id="KW-0067">ATP-binding</keyword>
<keyword evidence="4 10" id="KW-0347">Helicase</keyword>
<dbReference type="Pfam" id="PF00271">
    <property type="entry name" value="Helicase_C"/>
    <property type="match status" value="1"/>
</dbReference>
<name>A0A427Y238_9TREE</name>
<dbReference type="GO" id="GO:0003724">
    <property type="term" value="F:RNA helicase activity"/>
    <property type="evidence" value="ECO:0007669"/>
    <property type="project" value="UniProtKB-EC"/>
</dbReference>
<protein>
    <recommendedName>
        <fullName evidence="1">RNA helicase</fullName>
        <ecNumber evidence="1">3.6.4.13</ecNumber>
    </recommendedName>
</protein>
<dbReference type="EMBL" id="RSCD01000021">
    <property type="protein sequence ID" value="RSH85130.1"/>
    <property type="molecule type" value="Genomic_DNA"/>
</dbReference>
<dbReference type="EC" id="3.6.4.13" evidence="1"/>
<dbReference type="STRING" id="1890683.A0A427Y238"/>
<dbReference type="SMART" id="SM00490">
    <property type="entry name" value="HELICc"/>
    <property type="match status" value="1"/>
</dbReference>
<dbReference type="PANTHER" id="PTHR18934">
    <property type="entry name" value="ATP-DEPENDENT RNA HELICASE"/>
    <property type="match status" value="1"/>
</dbReference>
<evidence type="ECO:0000256" key="7">
    <source>
        <dbReference type="SAM" id="MobiDB-lite"/>
    </source>
</evidence>
<dbReference type="InterPro" id="IPR011709">
    <property type="entry name" value="DEAD-box_helicase_OB_fold"/>
</dbReference>
<dbReference type="InterPro" id="IPR003593">
    <property type="entry name" value="AAA+_ATPase"/>
</dbReference>
<evidence type="ECO:0000256" key="1">
    <source>
        <dbReference type="ARBA" id="ARBA00012552"/>
    </source>
</evidence>
<dbReference type="Gene3D" id="3.40.50.300">
    <property type="entry name" value="P-loop containing nucleotide triphosphate hydrolases"/>
    <property type="match status" value="2"/>
</dbReference>
<dbReference type="InterPro" id="IPR014001">
    <property type="entry name" value="Helicase_ATP-bd"/>
</dbReference>
<dbReference type="GO" id="GO:0003725">
    <property type="term" value="F:double-stranded RNA binding"/>
    <property type="evidence" value="ECO:0007669"/>
    <property type="project" value="TreeGrafter"/>
</dbReference>
<gene>
    <name evidence="10" type="primary">DHR2</name>
    <name evidence="10" type="ORF">EHS25_004937</name>
</gene>
<feature type="region of interest" description="Disordered" evidence="7">
    <location>
        <begin position="1"/>
        <end position="104"/>
    </location>
</feature>
<keyword evidence="2" id="KW-0547">Nucleotide-binding</keyword>
<dbReference type="CDD" id="cd18791">
    <property type="entry name" value="SF2_C_RHA"/>
    <property type="match status" value="1"/>
</dbReference>
<dbReference type="InterPro" id="IPR001650">
    <property type="entry name" value="Helicase_C-like"/>
</dbReference>
<evidence type="ECO:0000256" key="2">
    <source>
        <dbReference type="ARBA" id="ARBA00022741"/>
    </source>
</evidence>
<evidence type="ECO:0000313" key="11">
    <source>
        <dbReference type="Proteomes" id="UP000279259"/>
    </source>
</evidence>
<dbReference type="GO" id="GO:0005730">
    <property type="term" value="C:nucleolus"/>
    <property type="evidence" value="ECO:0007669"/>
    <property type="project" value="UniProtKB-ARBA"/>
</dbReference>
<keyword evidence="3" id="KW-0378">Hydrolase</keyword>
<sequence>MAATHSGESSRPVLETILNGNSPAEDGSASAGPSTSRKPKVKMSNFLSDDEDDVVDDDLARSPVSKKRERVIANGKRDSPKGKKRKAGAGMNGHGHGATRVLGSDEELRREAERLFVARQELPFYQGRKMILEEILSHETTVIIGETGCGKSTQLPQLLRRHALSLSHYSRPPRIAVTQPRRLPAIALAQRVSAEIGTRLGDEVGFTVRFEDATSHRTGVRYLTEGVLMRELASSSRGGDSEEGLDLLLRYDIVVIDEAHERTLNTDFLCGALKKIQRIRQRLAIASEAEGEGEGEGEGATGHMANGGSVGIGAKGKGKGKPVRPLKIVVMSATLDPSKFTRFFETGRDALIVKGRMFPVGTCHALEPVDDYIESAARQAMQIHCTSGQDGDVLVFMPGSDEIENCVEVLRRAAKDLPEDHRHLLVLPLYASLPPAAQAKIFATAPKNTRRVIVATNIAETSLTIPGVVSVIDTGYKKEKEYIFRTSGAIEHLRKKNISKAAAWQRTGRAGREREGQCFRLYTQEAFAKLAEFDAPEIQRCNLAAAVLQLVAMGQDPFAFEFIDHPGRDPILAAFQTLAGLGALKGPTEITSLGSSMLAYPLDPVHARILLASFDAPCPSEIIDILSLVVAGPVWIDRANDRDNIALARAKFIHRDGDHLTGMNVLRAYMAIRESKDVGVAKWCKDNFVNGKTLAHAVRIRDQLRELAVRQGRDPDSSCGTEWDRVGKCLLAGLFMNSAIITPDGTYRQTAGSLQVKIHPSSVLMSKKTPAILYDELTITSSIYARNVSSFEQQWLTEIPWFQQAGQAGQGSVTNGTI</sequence>
<dbReference type="PANTHER" id="PTHR18934:SF118">
    <property type="entry name" value="ATP-DEPENDENT RNA HELICASE DHX33"/>
    <property type="match status" value="1"/>
</dbReference>
<dbReference type="GO" id="GO:0045943">
    <property type="term" value="P:positive regulation of transcription by RNA polymerase I"/>
    <property type="evidence" value="ECO:0007669"/>
    <property type="project" value="TreeGrafter"/>
</dbReference>
<feature type="compositionally biased region" description="Acidic residues" evidence="7">
    <location>
        <begin position="48"/>
        <end position="57"/>
    </location>
</feature>
<dbReference type="SMART" id="SM00382">
    <property type="entry name" value="AAA"/>
    <property type="match status" value="1"/>
</dbReference>
<evidence type="ECO:0000256" key="3">
    <source>
        <dbReference type="ARBA" id="ARBA00022801"/>
    </source>
</evidence>
<evidence type="ECO:0000256" key="4">
    <source>
        <dbReference type="ARBA" id="ARBA00022806"/>
    </source>
</evidence>
<dbReference type="FunFam" id="3.40.50.300:FF:000145">
    <property type="entry name" value="probable ATP-dependent RNA helicase DHX40"/>
    <property type="match status" value="1"/>
</dbReference>
<dbReference type="InterPro" id="IPR007502">
    <property type="entry name" value="Helicase-assoc_dom"/>
</dbReference>
<dbReference type="AlphaFoldDB" id="A0A427Y238"/>
<feature type="domain" description="Helicase ATP-binding" evidence="8">
    <location>
        <begin position="132"/>
        <end position="353"/>
    </location>
</feature>
<evidence type="ECO:0000313" key="10">
    <source>
        <dbReference type="EMBL" id="RSH85130.1"/>
    </source>
</evidence>
<proteinExistence type="predicted"/>
<feature type="region of interest" description="Disordered" evidence="7">
    <location>
        <begin position="288"/>
        <end position="307"/>
    </location>
</feature>
<dbReference type="InterPro" id="IPR027417">
    <property type="entry name" value="P-loop_NTPase"/>
</dbReference>
<reference evidence="10 11" key="1">
    <citation type="submission" date="2018-11" db="EMBL/GenBank/DDBJ databases">
        <title>Genome sequence of Saitozyma podzolica DSM 27192.</title>
        <authorList>
            <person name="Aliyu H."/>
            <person name="Gorte O."/>
            <person name="Ochsenreither K."/>
        </authorList>
    </citation>
    <scope>NUCLEOTIDE SEQUENCE [LARGE SCALE GENOMIC DNA]</scope>
    <source>
        <strain evidence="10 11">DSM 27192</strain>
    </source>
</reference>
<dbReference type="OrthoDB" id="10253254at2759"/>
<comment type="catalytic activity">
    <reaction evidence="6">
        <text>ATP + H2O = ADP + phosphate + H(+)</text>
        <dbReference type="Rhea" id="RHEA:13065"/>
        <dbReference type="ChEBI" id="CHEBI:15377"/>
        <dbReference type="ChEBI" id="CHEBI:15378"/>
        <dbReference type="ChEBI" id="CHEBI:30616"/>
        <dbReference type="ChEBI" id="CHEBI:43474"/>
        <dbReference type="ChEBI" id="CHEBI:456216"/>
        <dbReference type="EC" id="3.6.4.13"/>
    </reaction>
</comment>
<dbReference type="GO" id="GO:0016787">
    <property type="term" value="F:hydrolase activity"/>
    <property type="evidence" value="ECO:0007669"/>
    <property type="project" value="UniProtKB-KW"/>
</dbReference>
<dbReference type="PROSITE" id="PS51192">
    <property type="entry name" value="HELICASE_ATP_BIND_1"/>
    <property type="match status" value="1"/>
</dbReference>
<dbReference type="GO" id="GO:0005524">
    <property type="term" value="F:ATP binding"/>
    <property type="evidence" value="ECO:0007669"/>
    <property type="project" value="UniProtKB-KW"/>
</dbReference>
<organism evidence="10 11">
    <name type="scientific">Saitozyma podzolica</name>
    <dbReference type="NCBI Taxonomy" id="1890683"/>
    <lineage>
        <taxon>Eukaryota</taxon>
        <taxon>Fungi</taxon>
        <taxon>Dikarya</taxon>
        <taxon>Basidiomycota</taxon>
        <taxon>Agaricomycotina</taxon>
        <taxon>Tremellomycetes</taxon>
        <taxon>Tremellales</taxon>
        <taxon>Trimorphomycetaceae</taxon>
        <taxon>Saitozyma</taxon>
    </lineage>
</organism>
<dbReference type="Proteomes" id="UP000279259">
    <property type="component" value="Unassembled WGS sequence"/>
</dbReference>
<accession>A0A427Y238</accession>
<keyword evidence="11" id="KW-1185">Reference proteome</keyword>
<dbReference type="SMART" id="SM00487">
    <property type="entry name" value="DEXDc"/>
    <property type="match status" value="1"/>
</dbReference>
<dbReference type="Gene3D" id="1.20.120.1080">
    <property type="match status" value="1"/>
</dbReference>